<dbReference type="AlphaFoldDB" id="A0A7C2ZQ91"/>
<evidence type="ECO:0000313" key="2">
    <source>
        <dbReference type="EMBL" id="MBE9391507.1"/>
    </source>
</evidence>
<accession>A0A7C2ZQ91</accession>
<name>A0A7C2ZQ91_9CREN</name>
<reference evidence="2" key="2">
    <citation type="submission" date="2020-10" db="EMBL/GenBank/DDBJ databases">
        <title>Fervidococcus fontis strain 3639Fd - the first crenarchaeon capable of growth on lipids.</title>
        <authorList>
            <person name="Kochetkova T.V."/>
            <person name="Elcheninov A.G."/>
            <person name="Toschakov S.V."/>
            <person name="Kublanov I.V."/>
        </authorList>
    </citation>
    <scope>NUCLEOTIDE SEQUENCE</scope>
    <source>
        <strain evidence="2">3639Fd</strain>
    </source>
</reference>
<dbReference type="EMBL" id="JADEZV010000003">
    <property type="protein sequence ID" value="MBE9391507.1"/>
    <property type="molecule type" value="Genomic_DNA"/>
</dbReference>
<evidence type="ECO:0000313" key="1">
    <source>
        <dbReference type="EMBL" id="HEW63632.1"/>
    </source>
</evidence>
<dbReference type="RefSeq" id="WP_014558086.1">
    <property type="nucleotide sequence ID" value="NZ_JADEZV010000003.1"/>
</dbReference>
<dbReference type="Proteomes" id="UP000886076">
    <property type="component" value="Unassembled WGS sequence"/>
</dbReference>
<dbReference type="GeneID" id="12450039"/>
<organism evidence="1">
    <name type="scientific">Fervidicoccus fontis</name>
    <dbReference type="NCBI Taxonomy" id="683846"/>
    <lineage>
        <taxon>Archaea</taxon>
        <taxon>Thermoproteota</taxon>
        <taxon>Thermoprotei</taxon>
        <taxon>Fervidicoccales</taxon>
        <taxon>Fervidicoccaceae</taxon>
        <taxon>Fervidicoccus</taxon>
    </lineage>
</organism>
<protein>
    <submittedName>
        <fullName evidence="1">Uncharacterized protein</fullName>
    </submittedName>
</protein>
<comment type="caution">
    <text evidence="1">The sequence shown here is derived from an EMBL/GenBank/DDBJ whole genome shotgun (WGS) entry which is preliminary data.</text>
</comment>
<sequence>MVEKKLPLLASGKLGANYELIFKYWEIAKRESPEKEKDVVLSTDDLDYAEKLIREKKTRLKVSEIIDELVAKIINRIDSGIALKAYESVYGIKTDPFSARKEVATVVALWILEALENEGKLVLS</sequence>
<proteinExistence type="predicted"/>
<dbReference type="Proteomes" id="UP000652307">
    <property type="component" value="Unassembled WGS sequence"/>
</dbReference>
<gene>
    <name evidence="1" type="ORF">ENO39_01035</name>
    <name evidence="2" type="ORF">IOK49_05400</name>
</gene>
<reference evidence="1" key="1">
    <citation type="journal article" date="2020" name="mSystems">
        <title>Genome- and Community-Level Interaction Insights into Carbon Utilization and Element Cycling Functions of Hydrothermarchaeota in Hydrothermal Sediment.</title>
        <authorList>
            <person name="Zhou Z."/>
            <person name="Liu Y."/>
            <person name="Xu W."/>
            <person name="Pan J."/>
            <person name="Luo Z.H."/>
            <person name="Li M."/>
        </authorList>
    </citation>
    <scope>NUCLEOTIDE SEQUENCE [LARGE SCALE GENOMIC DNA]</scope>
    <source>
        <strain evidence="1">SpSt-1261</strain>
    </source>
</reference>
<dbReference type="EMBL" id="DSFH01000020">
    <property type="protein sequence ID" value="HEW63632.1"/>
    <property type="molecule type" value="Genomic_DNA"/>
</dbReference>